<name>A0A6A5Z0Y5_9PLEO</name>
<dbReference type="PANTHER" id="PTHR46528:SF1">
    <property type="entry name" value="PROTEIN SON"/>
    <property type="match status" value="1"/>
</dbReference>
<evidence type="ECO:0000313" key="2">
    <source>
        <dbReference type="EMBL" id="KAF2112693.1"/>
    </source>
</evidence>
<feature type="compositionally biased region" description="Low complexity" evidence="1">
    <location>
        <begin position="356"/>
        <end position="368"/>
    </location>
</feature>
<proteinExistence type="predicted"/>
<dbReference type="AlphaFoldDB" id="A0A6A5Z0Y5"/>
<accession>A0A6A5Z0Y5</accession>
<dbReference type="GO" id="GO:0043484">
    <property type="term" value="P:regulation of RNA splicing"/>
    <property type="evidence" value="ECO:0007669"/>
    <property type="project" value="InterPro"/>
</dbReference>
<feature type="region of interest" description="Disordered" evidence="1">
    <location>
        <begin position="430"/>
        <end position="470"/>
    </location>
</feature>
<evidence type="ECO:0000313" key="3">
    <source>
        <dbReference type="Proteomes" id="UP000799770"/>
    </source>
</evidence>
<dbReference type="OrthoDB" id="106784at2759"/>
<feature type="compositionally biased region" description="Basic and acidic residues" evidence="1">
    <location>
        <begin position="990"/>
        <end position="1009"/>
    </location>
</feature>
<feature type="compositionally biased region" description="Basic and acidic residues" evidence="1">
    <location>
        <begin position="876"/>
        <end position="899"/>
    </location>
</feature>
<feature type="compositionally biased region" description="Basic and acidic residues" evidence="1">
    <location>
        <begin position="658"/>
        <end position="701"/>
    </location>
</feature>
<protein>
    <recommendedName>
        <fullName evidence="4">RING-type domain-containing protein</fullName>
    </recommendedName>
</protein>
<organism evidence="2 3">
    <name type="scientific">Lophiotrema nucula</name>
    <dbReference type="NCBI Taxonomy" id="690887"/>
    <lineage>
        <taxon>Eukaryota</taxon>
        <taxon>Fungi</taxon>
        <taxon>Dikarya</taxon>
        <taxon>Ascomycota</taxon>
        <taxon>Pezizomycotina</taxon>
        <taxon>Dothideomycetes</taxon>
        <taxon>Pleosporomycetidae</taxon>
        <taxon>Pleosporales</taxon>
        <taxon>Lophiotremataceae</taxon>
        <taxon>Lophiotrema</taxon>
    </lineage>
</organism>
<dbReference type="InterPro" id="IPR013083">
    <property type="entry name" value="Znf_RING/FYVE/PHD"/>
</dbReference>
<dbReference type="GO" id="GO:0051726">
    <property type="term" value="P:regulation of cell cycle"/>
    <property type="evidence" value="ECO:0007669"/>
    <property type="project" value="InterPro"/>
</dbReference>
<feature type="compositionally biased region" description="Low complexity" evidence="1">
    <location>
        <begin position="109"/>
        <end position="119"/>
    </location>
</feature>
<feature type="compositionally biased region" description="Polar residues" evidence="1">
    <location>
        <begin position="595"/>
        <end position="614"/>
    </location>
</feature>
<reference evidence="2" key="1">
    <citation type="journal article" date="2020" name="Stud. Mycol.">
        <title>101 Dothideomycetes genomes: a test case for predicting lifestyles and emergence of pathogens.</title>
        <authorList>
            <person name="Haridas S."/>
            <person name="Albert R."/>
            <person name="Binder M."/>
            <person name="Bloem J."/>
            <person name="Labutti K."/>
            <person name="Salamov A."/>
            <person name="Andreopoulos B."/>
            <person name="Baker S."/>
            <person name="Barry K."/>
            <person name="Bills G."/>
            <person name="Bluhm B."/>
            <person name="Cannon C."/>
            <person name="Castanera R."/>
            <person name="Culley D."/>
            <person name="Daum C."/>
            <person name="Ezra D."/>
            <person name="Gonzalez J."/>
            <person name="Henrissat B."/>
            <person name="Kuo A."/>
            <person name="Liang C."/>
            <person name="Lipzen A."/>
            <person name="Lutzoni F."/>
            <person name="Magnuson J."/>
            <person name="Mondo S."/>
            <person name="Nolan M."/>
            <person name="Ohm R."/>
            <person name="Pangilinan J."/>
            <person name="Park H.-J."/>
            <person name="Ramirez L."/>
            <person name="Alfaro M."/>
            <person name="Sun H."/>
            <person name="Tritt A."/>
            <person name="Yoshinaga Y."/>
            <person name="Zwiers L.-H."/>
            <person name="Turgeon B."/>
            <person name="Goodwin S."/>
            <person name="Spatafora J."/>
            <person name="Crous P."/>
            <person name="Grigoriev I."/>
        </authorList>
    </citation>
    <scope>NUCLEOTIDE SEQUENCE</scope>
    <source>
        <strain evidence="2">CBS 627.86</strain>
    </source>
</reference>
<feature type="region of interest" description="Disordered" evidence="1">
    <location>
        <begin position="379"/>
        <end position="416"/>
    </location>
</feature>
<gene>
    <name evidence="2" type="ORF">BDV96DRAFT_580257</name>
</gene>
<sequence>MADGDPKAALLSEELKEYALSLPTSVFPKAGNGNFFCAACGQLAFDAWKLLCCNKSICSSCHDKLEFPTQCPSCEHSPLEADLVTINKSLRNTMRVWLDKRKKKDAKNAAKPATPPAEAVSVTPNAQAPGDTSENAVESVEGVAAQLGDAPGTEGAPAADGDVQANSAGEAAAPVSKETSVVQDDAQRRASIQTENPAQSIEPTPAAEGANDGANNANGSTDGMYGNNAMFGMNGMAGGPGFGFNPNQGNFNNGMGWNGMNSMGGMPNMMGGAGWNNMNPMGGMFDVNNMGMPNNTYGGFGGNMGMPGMNDMSMMGGYGSGFGNNAWQGQMGGGGYGGNFNGYNNPMGGGYNQSGFQNPQNQFPKNNFQNNRFQQRNNRVGSFGNAASGPGFPQNANSRPGSRAGPANNRDGVTPDVNAEATTETKIDVEHAQASGEGSNEGKVNVDGAPDSSTTPSATIEGDKLGDGVQDAEGLTRSAEDNGAGQIHEQGLNQIQTVDSIEDATPVYDQNDMELSMQPDQGYSQGMMNDFSHEVPNMNGQYGHGMGFNHNNYGPRGGYNTAYGAATVLTGEPRGQGVEGAPTGPRAMREGRPNTGFSSRANNSMRFNSHTSVTPAPPVQEVGHSSPPRRSRASPERDEALRTKDRSPTRSRSRSRSRGKEENREDRQEQERPRSLEREEVEAPRECSRTPASDYDRDRRTERRHHRSSRHDDYDDQEERRDDDYNDKHRDDRDDRTSDDSKHRSRRDKDKHRSSRSHRDRSKEHRRRHRSRSPVEEDRYEDEDTYANGADESSSRRKNRSDKDKYRERERDRDREKRHRRDRDYEDDYEYEKEKDRSRDKDRDRKRSRRDREPEEDERDFVEEKYHSSSRRSRKERSDRDKDRDRDYDREKDRDDRSSIQEPARASEPPLNAPTGPAAESDFSIRGFSKSRAKPPTPITTTMPPPTGPRGFQPPTGPRGSNRGGHQRTGSTSIPSTPTTPASAGAQDHYAAEREKNIRERERLDRDRLSSTSHSRASTSTSKPSLSSKRSRDDIEPEEPQAASEDKAIPTGPASHRQKRKKSGEDNIANIFTAGMRKHAGASKRRGGIKVEGDVERELERTERERDGRRW</sequence>
<feature type="compositionally biased region" description="Pro residues" evidence="1">
    <location>
        <begin position="935"/>
        <end position="948"/>
    </location>
</feature>
<feature type="compositionally biased region" description="Basic residues" evidence="1">
    <location>
        <begin position="743"/>
        <end position="772"/>
    </location>
</feature>
<dbReference type="EMBL" id="ML977330">
    <property type="protein sequence ID" value="KAF2112693.1"/>
    <property type="molecule type" value="Genomic_DNA"/>
</dbReference>
<dbReference type="InterPro" id="IPR032922">
    <property type="entry name" value="SON"/>
</dbReference>
<feature type="compositionally biased region" description="Low complexity" evidence="1">
    <location>
        <begin position="969"/>
        <end position="986"/>
    </location>
</feature>
<feature type="compositionally biased region" description="Basic residues" evidence="1">
    <location>
        <begin position="1076"/>
        <end position="1088"/>
    </location>
</feature>
<keyword evidence="3" id="KW-1185">Reference proteome</keyword>
<feature type="compositionally biased region" description="Basic and acidic residues" evidence="1">
    <location>
        <begin position="832"/>
        <end position="853"/>
    </location>
</feature>
<feature type="compositionally biased region" description="Basic and acidic residues" evidence="1">
    <location>
        <begin position="633"/>
        <end position="648"/>
    </location>
</feature>
<dbReference type="Proteomes" id="UP000799770">
    <property type="component" value="Unassembled WGS sequence"/>
</dbReference>
<evidence type="ECO:0000256" key="1">
    <source>
        <dbReference type="SAM" id="MobiDB-lite"/>
    </source>
</evidence>
<dbReference type="GO" id="GO:0003723">
    <property type="term" value="F:RNA binding"/>
    <property type="evidence" value="ECO:0007669"/>
    <property type="project" value="InterPro"/>
</dbReference>
<feature type="compositionally biased region" description="Polar residues" evidence="1">
    <location>
        <begin position="190"/>
        <end position="202"/>
    </location>
</feature>
<dbReference type="Gene3D" id="3.30.40.10">
    <property type="entry name" value="Zinc/RING finger domain, C3HC4 (zinc finger)"/>
    <property type="match status" value="1"/>
</dbReference>
<feature type="region of interest" description="Disordered" evidence="1">
    <location>
        <begin position="571"/>
        <end position="1089"/>
    </location>
</feature>
<feature type="compositionally biased region" description="Low complexity" evidence="1">
    <location>
        <begin position="949"/>
        <end position="960"/>
    </location>
</feature>
<feature type="compositionally biased region" description="Low complexity" evidence="1">
    <location>
        <begin position="206"/>
        <end position="219"/>
    </location>
</feature>
<feature type="compositionally biased region" description="Basic and acidic residues" evidence="1">
    <location>
        <begin position="801"/>
        <end position="815"/>
    </location>
</feature>
<feature type="compositionally biased region" description="Low complexity" evidence="1">
    <location>
        <begin position="1010"/>
        <end position="1028"/>
    </location>
</feature>
<feature type="region of interest" description="Disordered" evidence="1">
    <location>
        <begin position="349"/>
        <end position="368"/>
    </location>
</feature>
<feature type="region of interest" description="Disordered" evidence="1">
    <location>
        <begin position="101"/>
        <end position="220"/>
    </location>
</feature>
<feature type="compositionally biased region" description="Polar residues" evidence="1">
    <location>
        <begin position="122"/>
        <end position="136"/>
    </location>
</feature>
<dbReference type="PANTHER" id="PTHR46528">
    <property type="entry name" value="PROTEIN SON"/>
    <property type="match status" value="1"/>
</dbReference>
<feature type="compositionally biased region" description="Basic and acidic residues" evidence="1">
    <location>
        <begin position="710"/>
        <end position="742"/>
    </location>
</feature>
<evidence type="ECO:0008006" key="4">
    <source>
        <dbReference type="Google" id="ProtNLM"/>
    </source>
</evidence>